<gene>
    <name evidence="5" type="ORF">H6B30_01310</name>
</gene>
<organism evidence="5 6">
    <name type="scientific">Marseilla massiliensis</name>
    <dbReference type="NCBI Taxonomy" id="1841864"/>
    <lineage>
        <taxon>Bacteria</taxon>
        <taxon>Pseudomonadati</taxon>
        <taxon>Bacteroidota</taxon>
        <taxon>Bacteroidia</taxon>
        <taxon>Bacteroidales</taxon>
        <taxon>Prevotellaceae</taxon>
        <taxon>Marseilla</taxon>
    </lineage>
</organism>
<dbReference type="AlphaFoldDB" id="A0A938WGF3"/>
<name>A0A938WGF3_9BACT</name>
<evidence type="ECO:0000256" key="2">
    <source>
        <dbReference type="ARBA" id="ARBA00023125"/>
    </source>
</evidence>
<dbReference type="GO" id="GO:0003700">
    <property type="term" value="F:DNA-binding transcription factor activity"/>
    <property type="evidence" value="ECO:0007669"/>
    <property type="project" value="InterPro"/>
</dbReference>
<keyword evidence="1" id="KW-0805">Transcription regulation</keyword>
<dbReference type="SUPFAM" id="SSF46689">
    <property type="entry name" value="Homeodomain-like"/>
    <property type="match status" value="1"/>
</dbReference>
<sequence>MAEKPIRLDTVDDYDRLFGLETLHPLVNVIDLATATKHPTHFTVNYGIYALFLKETKCGDIRYGRQTYDYREGTITSFSPGQVSETEMQESMRPTARGIVFHPDLIKGTSLGREIKNYSFLSYNSTEALHLSADEKGIMLDCLANIKTELLRPADKMSKRLIARNIQLLLDYCLRFYNRQFATREKSNRDILTRFEALLDDYFQSGKSRLNGLPTVRYFADKVFLSPNYFGDLIKKETGRNPQEYIQGKTIDTAKTMLADTGKAVNQIADELGFQYSQHFNRVFKKVAGCTPSQYRKWLAAT</sequence>
<dbReference type="InterPro" id="IPR018060">
    <property type="entry name" value="HTH_AraC"/>
</dbReference>
<dbReference type="EMBL" id="JACJJL010000002">
    <property type="protein sequence ID" value="MBM6660406.1"/>
    <property type="molecule type" value="Genomic_DNA"/>
</dbReference>
<evidence type="ECO:0000313" key="5">
    <source>
        <dbReference type="EMBL" id="MBM6660406.1"/>
    </source>
</evidence>
<protein>
    <submittedName>
        <fullName evidence="5">Helix-turn-helix transcriptional regulator</fullName>
    </submittedName>
</protein>
<reference evidence="5 6" key="1">
    <citation type="journal article" date="2021" name="Sci. Rep.">
        <title>The distribution of antibiotic resistance genes in chicken gut microbiota commensals.</title>
        <authorList>
            <person name="Juricova H."/>
            <person name="Matiasovicova J."/>
            <person name="Kubasova T."/>
            <person name="Cejkova D."/>
            <person name="Rychlik I."/>
        </authorList>
    </citation>
    <scope>NUCLEOTIDE SEQUENCE [LARGE SCALE GENOMIC DNA]</scope>
    <source>
        <strain evidence="5 6">An819</strain>
    </source>
</reference>
<evidence type="ECO:0000256" key="3">
    <source>
        <dbReference type="ARBA" id="ARBA00023163"/>
    </source>
</evidence>
<dbReference type="PANTHER" id="PTHR43280:SF32">
    <property type="entry name" value="TRANSCRIPTIONAL REGULATORY PROTEIN"/>
    <property type="match status" value="1"/>
</dbReference>
<comment type="caution">
    <text evidence="5">The sequence shown here is derived from an EMBL/GenBank/DDBJ whole genome shotgun (WGS) entry which is preliminary data.</text>
</comment>
<dbReference type="RefSeq" id="WP_205107155.1">
    <property type="nucleotide sequence ID" value="NZ_JACJJL010000002.1"/>
</dbReference>
<evidence type="ECO:0000313" key="6">
    <source>
        <dbReference type="Proteomes" id="UP000764045"/>
    </source>
</evidence>
<dbReference type="PRINTS" id="PR00032">
    <property type="entry name" value="HTHARAC"/>
</dbReference>
<dbReference type="Gene3D" id="1.10.10.60">
    <property type="entry name" value="Homeodomain-like"/>
    <property type="match status" value="2"/>
</dbReference>
<dbReference type="Proteomes" id="UP000764045">
    <property type="component" value="Unassembled WGS sequence"/>
</dbReference>
<dbReference type="PANTHER" id="PTHR43280">
    <property type="entry name" value="ARAC-FAMILY TRANSCRIPTIONAL REGULATOR"/>
    <property type="match status" value="1"/>
</dbReference>
<accession>A0A938WGF3</accession>
<dbReference type="Pfam" id="PF12833">
    <property type="entry name" value="HTH_18"/>
    <property type="match status" value="1"/>
</dbReference>
<keyword evidence="6" id="KW-1185">Reference proteome</keyword>
<feature type="domain" description="HTH araC/xylS-type" evidence="4">
    <location>
        <begin position="193"/>
        <end position="298"/>
    </location>
</feature>
<dbReference type="GO" id="GO:0043565">
    <property type="term" value="F:sequence-specific DNA binding"/>
    <property type="evidence" value="ECO:0007669"/>
    <property type="project" value="InterPro"/>
</dbReference>
<dbReference type="SMART" id="SM00342">
    <property type="entry name" value="HTH_ARAC"/>
    <property type="match status" value="1"/>
</dbReference>
<dbReference type="InterPro" id="IPR009057">
    <property type="entry name" value="Homeodomain-like_sf"/>
</dbReference>
<dbReference type="PROSITE" id="PS01124">
    <property type="entry name" value="HTH_ARAC_FAMILY_2"/>
    <property type="match status" value="1"/>
</dbReference>
<proteinExistence type="predicted"/>
<evidence type="ECO:0000259" key="4">
    <source>
        <dbReference type="PROSITE" id="PS01124"/>
    </source>
</evidence>
<keyword evidence="2" id="KW-0238">DNA-binding</keyword>
<dbReference type="InterPro" id="IPR020449">
    <property type="entry name" value="Tscrpt_reg_AraC-type_HTH"/>
</dbReference>
<evidence type="ECO:0000256" key="1">
    <source>
        <dbReference type="ARBA" id="ARBA00023015"/>
    </source>
</evidence>
<keyword evidence="3" id="KW-0804">Transcription</keyword>